<reference evidence="2" key="2">
    <citation type="submission" date="2021-08" db="EMBL/GenBank/DDBJ databases">
        <authorList>
            <person name="Tani A."/>
            <person name="Ola A."/>
            <person name="Ogura Y."/>
            <person name="Katsura K."/>
            <person name="Hayashi T."/>
        </authorList>
    </citation>
    <scope>NUCLEOTIDE SEQUENCE</scope>
    <source>
        <strain evidence="2">KCTC 52305</strain>
    </source>
</reference>
<protein>
    <recommendedName>
        <fullName evidence="4">DUF3828 domain-containing protein</fullName>
    </recommendedName>
</protein>
<organism evidence="2 3">
    <name type="scientific">Methylobacterium crusticola</name>
    <dbReference type="NCBI Taxonomy" id="1697972"/>
    <lineage>
        <taxon>Bacteria</taxon>
        <taxon>Pseudomonadati</taxon>
        <taxon>Pseudomonadota</taxon>
        <taxon>Alphaproteobacteria</taxon>
        <taxon>Hyphomicrobiales</taxon>
        <taxon>Methylobacteriaceae</taxon>
        <taxon>Methylobacterium</taxon>
    </lineage>
</organism>
<dbReference type="RefSeq" id="WP_128560713.1">
    <property type="nucleotide sequence ID" value="NZ_BPQH01000012.1"/>
</dbReference>
<evidence type="ECO:0008006" key="4">
    <source>
        <dbReference type="Google" id="ProtNLM"/>
    </source>
</evidence>
<feature type="signal peptide" evidence="1">
    <location>
        <begin position="1"/>
        <end position="28"/>
    </location>
</feature>
<evidence type="ECO:0000313" key="3">
    <source>
        <dbReference type="Proteomes" id="UP001055167"/>
    </source>
</evidence>
<dbReference type="Proteomes" id="UP001055167">
    <property type="component" value="Unassembled WGS sequence"/>
</dbReference>
<name>A0ABQ4R0P8_9HYPH</name>
<evidence type="ECO:0000256" key="1">
    <source>
        <dbReference type="SAM" id="SignalP"/>
    </source>
</evidence>
<gene>
    <name evidence="2" type="ORF">OPKNFCMD_4008</name>
</gene>
<comment type="caution">
    <text evidence="2">The sequence shown here is derived from an EMBL/GenBank/DDBJ whole genome shotgun (WGS) entry which is preliminary data.</text>
</comment>
<proteinExistence type="predicted"/>
<keyword evidence="3" id="KW-1185">Reference proteome</keyword>
<sequence>MLGIDMTRAAWSGILIAGLAALPSPLAAAQARAPLERVRSAYRQIEAGTPQNGLDGAISPEFRRIYAKDRSCENRIKDQHFASSMFVSGQDIKVTDVSASVVDSGGGEQRVTVRFRQFGQPDGRTFVFVKNGADWALDDVVFGGRSLRSAMSEPCPRA</sequence>
<reference evidence="2" key="1">
    <citation type="journal article" date="2021" name="Front. Microbiol.">
        <title>Comprehensive Comparative Genomics and Phenotyping of Methylobacterium Species.</title>
        <authorList>
            <person name="Alessa O."/>
            <person name="Ogura Y."/>
            <person name="Fujitani Y."/>
            <person name="Takami H."/>
            <person name="Hayashi T."/>
            <person name="Sahin N."/>
            <person name="Tani A."/>
        </authorList>
    </citation>
    <scope>NUCLEOTIDE SEQUENCE</scope>
    <source>
        <strain evidence="2">KCTC 52305</strain>
    </source>
</reference>
<accession>A0ABQ4R0P8</accession>
<keyword evidence="1" id="KW-0732">Signal</keyword>
<feature type="chain" id="PRO_5046063107" description="DUF3828 domain-containing protein" evidence="1">
    <location>
        <begin position="29"/>
        <end position="158"/>
    </location>
</feature>
<dbReference type="EMBL" id="BPQH01000012">
    <property type="protein sequence ID" value="GJD51255.1"/>
    <property type="molecule type" value="Genomic_DNA"/>
</dbReference>
<evidence type="ECO:0000313" key="2">
    <source>
        <dbReference type="EMBL" id="GJD51255.1"/>
    </source>
</evidence>